<accession>A0A0G0JBM0</accession>
<evidence type="ECO:0000313" key="1">
    <source>
        <dbReference type="EMBL" id="KKQ34154.1"/>
    </source>
</evidence>
<dbReference type="SUPFAM" id="SSF55874">
    <property type="entry name" value="ATPase domain of HSP90 chaperone/DNA topoisomerase II/histidine kinase"/>
    <property type="match status" value="1"/>
</dbReference>
<proteinExistence type="predicted"/>
<feature type="non-terminal residue" evidence="1">
    <location>
        <position position="1304"/>
    </location>
</feature>
<gene>
    <name evidence="1" type="ORF">US50_C0060G0002</name>
</gene>
<dbReference type="Gene3D" id="3.30.565.10">
    <property type="entry name" value="Histidine kinase-like ATPase, C-terminal domain"/>
    <property type="match status" value="1"/>
</dbReference>
<dbReference type="InterPro" id="IPR036890">
    <property type="entry name" value="HATPase_C_sf"/>
</dbReference>
<evidence type="ECO:0000313" key="2">
    <source>
        <dbReference type="Proteomes" id="UP000033876"/>
    </source>
</evidence>
<reference evidence="1 2" key="1">
    <citation type="journal article" date="2015" name="Nature">
        <title>rRNA introns, odd ribosomes, and small enigmatic genomes across a large radiation of phyla.</title>
        <authorList>
            <person name="Brown C.T."/>
            <person name="Hug L.A."/>
            <person name="Thomas B.C."/>
            <person name="Sharon I."/>
            <person name="Castelle C.J."/>
            <person name="Singh A."/>
            <person name="Wilkins M.J."/>
            <person name="Williams K.H."/>
            <person name="Banfield J.F."/>
        </authorList>
    </citation>
    <scope>NUCLEOTIDE SEQUENCE [LARGE SCALE GENOMIC DNA]</scope>
</reference>
<name>A0A0G0JBM0_9BACT</name>
<dbReference type="PATRIC" id="fig|1618742.3.peg.826"/>
<protein>
    <submittedName>
        <fullName evidence="1">Uncharacterized protein</fullName>
    </submittedName>
</protein>
<comment type="caution">
    <text evidence="1">The sequence shown here is derived from an EMBL/GenBank/DDBJ whole genome shotgun (WGS) entry which is preliminary data.</text>
</comment>
<dbReference type="Proteomes" id="UP000033876">
    <property type="component" value="Unassembled WGS sequence"/>
</dbReference>
<sequence length="1304" mass="148379">MIPPDALLYLVGSQSQKEAFTNWLLDDSFFKSGLREAGINPFDWVKKHIISAEDVILLDREGKTLKDISPIPEYLHLQTVSQVQVNPSESGQIGIFAPILNFFMPPGEQKLEREAPSSEKEMYADFYRLAVENVINLSLADRKITADEVIARLQADPGQYSEYSKMLQALREHSPDRYDEILNNLHEALKLDVPYFRRSWFERGRFFVRNLFANNSDTNKELTSQQRERRQLLQQAISKLSLPQQLSLSRLSNLRYMDGMHKIRQVLNNIYLKINIKTAGIVKTVIDNTFDPNSDCPLASIPKIVLAEDGTGCNSAQQAYQTLKMSLQAPLETVSNFLEAYSGNGMLSENIQTALRSLALHIRHEDIDTLAQELSRRDIQLQQTITDELLSALTTKYPLALLVEAKKVFGIDKIIQALHEGVESVKALFNNLSIDALGDTQKYLDNFIRYQFPDVPRRSIVEVILNAADTVERRYGKEDIQNQKPQVQIQTYPADSISGVPGRIIIKDDGEGIPLDIGYSKLDVPGSGANAGQYGTTGKFGVGFLSALFYALDPNSRVVIRTNTGVSGQSFRYEYSLNNDTKEIEKGIIELSHEEMQRIGQGSEIEIISTRLTDNEIHQIMAYVTEIIRADTRVSYLHINTNNSPVLLNPISSYESLFEVPIEAVLPEKSSNVPALAVRRYQGDKYLPEGILRTETTVQIAINGKLGFGSLEVETPGNPEEIILDFHKDVIGYAHERGMYQVIPETMNSILALVSQLKSQIDSKSLNTSVNNLQNTLSVLSILAEVSDVFREQAKVQIINPMTEIKNAVWSLTFNYCQDIPVLVDDNQLTDAIDQTKQPVLFLSKKLSSYSNIPEQYLDYLVNRKVFYLPLKSTFKNGPMIVSKNNPMVIDAKLQPALSDPDKAGYVLASLDAVLDANKAENRRFINAPISESEIPEKVIIGLEEDEIAAIPKPAADDYWGMREYSDKLAKIREDIFAEFYEKLYQNSLQLQNPEERRKYILAIHYGMEGDYKVAENVKSYPSLRHQLRLVENVIRQLKFDMQQEKFIGPPISAEAQLLFVEIRNKQKRKPYGWLYTFDETFEEYFINPNIGENVKDEIIIQLILEVINAFYRRNDSFYSFDHIRGYPTVLSEYILPMADRINSWNRRNNIHYTNISAAALADYVMENIPGESLSVDVMLKKEFPKQTMIDSLGLSNWELSWAYNVMLVRVIGYRQIPPHDLTALQKAHQDIIAVFHQWFDGLDRNQTDEKMKTMKLNDVDLRNEKIANDTILKNLSVPGYYHPEISAAIHYLFSDTHSDTLRN</sequence>
<organism evidence="1 2">
    <name type="scientific">Candidatus Nomurabacteria bacterium GW2011_GWB1_37_5</name>
    <dbReference type="NCBI Taxonomy" id="1618742"/>
    <lineage>
        <taxon>Bacteria</taxon>
        <taxon>Candidatus Nomuraibacteriota</taxon>
    </lineage>
</organism>
<dbReference type="EMBL" id="LBTF01000060">
    <property type="protein sequence ID" value="KKQ34154.1"/>
    <property type="molecule type" value="Genomic_DNA"/>
</dbReference>